<name>A0ABU4CTL1_RHOJO</name>
<dbReference type="PANTHER" id="PTHR33744">
    <property type="entry name" value="CARBOHYDRATE DIACID REGULATOR"/>
    <property type="match status" value="1"/>
</dbReference>
<evidence type="ECO:0000259" key="1">
    <source>
        <dbReference type="Pfam" id="PF07905"/>
    </source>
</evidence>
<accession>A0ABU4CTL1</accession>
<reference evidence="3 4" key="1">
    <citation type="submission" date="2023-10" db="EMBL/GenBank/DDBJ databases">
        <title>Development of a sustainable strategy for remediation of hydrocarbon-contaminated territories based on the waste exchange concept.</title>
        <authorList>
            <person name="Krivoruchko A."/>
        </authorList>
    </citation>
    <scope>NUCLEOTIDE SEQUENCE [LARGE SCALE GENOMIC DNA]</scope>
    <source>
        <strain evidence="3 4">IEGM 60</strain>
    </source>
</reference>
<protein>
    <submittedName>
        <fullName evidence="3">PucR family transcriptional regulator</fullName>
    </submittedName>
</protein>
<dbReference type="Proteomes" id="UP001185737">
    <property type="component" value="Unassembled WGS sequence"/>
</dbReference>
<dbReference type="InterPro" id="IPR012914">
    <property type="entry name" value="PucR_dom"/>
</dbReference>
<dbReference type="EMBL" id="JAWLKA010000051">
    <property type="protein sequence ID" value="MDV6286918.1"/>
    <property type="molecule type" value="Genomic_DNA"/>
</dbReference>
<gene>
    <name evidence="3" type="ORF">R3Q59_41315</name>
</gene>
<organism evidence="3 4">
    <name type="scientific">Rhodococcus jostii</name>
    <dbReference type="NCBI Taxonomy" id="132919"/>
    <lineage>
        <taxon>Bacteria</taxon>
        <taxon>Bacillati</taxon>
        <taxon>Actinomycetota</taxon>
        <taxon>Actinomycetes</taxon>
        <taxon>Mycobacteriales</taxon>
        <taxon>Nocardiaceae</taxon>
        <taxon>Rhodococcus</taxon>
    </lineage>
</organism>
<evidence type="ECO:0000313" key="3">
    <source>
        <dbReference type="EMBL" id="MDV6286918.1"/>
    </source>
</evidence>
<feature type="domain" description="Purine catabolism PurC-like" evidence="1">
    <location>
        <begin position="23"/>
        <end position="143"/>
    </location>
</feature>
<dbReference type="InterPro" id="IPR042070">
    <property type="entry name" value="PucR_C-HTH_sf"/>
</dbReference>
<evidence type="ECO:0000259" key="2">
    <source>
        <dbReference type="Pfam" id="PF13556"/>
    </source>
</evidence>
<evidence type="ECO:0000313" key="4">
    <source>
        <dbReference type="Proteomes" id="UP001185737"/>
    </source>
</evidence>
<dbReference type="PANTHER" id="PTHR33744:SF1">
    <property type="entry name" value="DNA-BINDING TRANSCRIPTIONAL ACTIVATOR ADER"/>
    <property type="match status" value="1"/>
</dbReference>
<dbReference type="RefSeq" id="WP_317571869.1">
    <property type="nucleotide sequence ID" value="NZ_JAWLKA010000051.1"/>
</dbReference>
<dbReference type="Gene3D" id="1.10.10.2840">
    <property type="entry name" value="PucR C-terminal helix-turn-helix domain"/>
    <property type="match status" value="1"/>
</dbReference>
<dbReference type="Pfam" id="PF07905">
    <property type="entry name" value="PucR"/>
    <property type="match status" value="1"/>
</dbReference>
<proteinExistence type="predicted"/>
<comment type="caution">
    <text evidence="3">The sequence shown here is derived from an EMBL/GenBank/DDBJ whole genome shotgun (WGS) entry which is preliminary data.</text>
</comment>
<dbReference type="Pfam" id="PF13556">
    <property type="entry name" value="HTH_30"/>
    <property type="match status" value="1"/>
</dbReference>
<sequence length="552" mass="61127">MDSASDGVVGQATHGGGTLTVRDALNLSILRGGAPEVVVGTENLDIPIRWVHVFEVRDIASVLRGGELLLSEGRMFGSAIEDRRLIAELSERGVAALVIELGPRHRTLPKNVVAACREHGLTLIALHLPVAFIDITEAIHSQIVSYKLNLLDRAHQLQDRLTQLALANGRIPEILDILAEAVQNPVIYERQYGGFVYQALHTQTERDVSAAWEGFTRKITAAPLALEAMLAVGERSAGRLVALSMNRPFTEADEVALERTAGIVSLVLMRDEHQDSVAARNQRGFLTALMQGEMPPYRAEARAATLGFTAPVLLPLAIRAAAHHRSRPLSLEDRLWRQIWDDVNSEMKGRRMSAMIDQAPSNDISLVMLGLEDVTQRKTAVDRFANVVQEAADRHIGIPNGAIVCAGSAVHTWQAAGEGLILSVEAMEGAMQSQPRAWHDAVDLDLDRLLWSLRQNPDLARFAHLRLDTLLDHDRQRRSELFKTLQVLLRLNGRKAEAARALHLERQSLYSRVERIESLLGVDLADPDTRLGLHLALRIMRQLPEMADEIWD</sequence>
<dbReference type="InterPro" id="IPR025736">
    <property type="entry name" value="PucR_C-HTH_dom"/>
</dbReference>
<feature type="domain" description="PucR C-terminal helix-turn-helix" evidence="2">
    <location>
        <begin position="481"/>
        <end position="539"/>
    </location>
</feature>
<dbReference type="InterPro" id="IPR051448">
    <property type="entry name" value="CdaR-like_regulators"/>
</dbReference>
<keyword evidence="4" id="KW-1185">Reference proteome</keyword>